<evidence type="ECO:0000259" key="4">
    <source>
        <dbReference type="PROSITE" id="PS50290"/>
    </source>
</evidence>
<dbReference type="Pfam" id="PF00613">
    <property type="entry name" value="PI3Ka"/>
    <property type="match status" value="1"/>
</dbReference>
<comment type="similarity">
    <text evidence="1">Belongs to the PI3/PI4-kinase family. Type III PI4K subfamily.</text>
</comment>
<comment type="caution">
    <text evidence="6">The sequence shown here is derived from an EMBL/GenBank/DDBJ whole genome shotgun (WGS) entry which is preliminary data.</text>
</comment>
<dbReference type="SUPFAM" id="SSF48371">
    <property type="entry name" value="ARM repeat"/>
    <property type="match status" value="1"/>
</dbReference>
<dbReference type="InterPro" id="IPR002420">
    <property type="entry name" value="PI3K-type_C2_dom"/>
</dbReference>
<dbReference type="InterPro" id="IPR015433">
    <property type="entry name" value="PI3/4_kinase"/>
</dbReference>
<dbReference type="InterPro" id="IPR016024">
    <property type="entry name" value="ARM-type_fold"/>
</dbReference>
<dbReference type="Pfam" id="PF00454">
    <property type="entry name" value="PI3_PI4_kinase"/>
    <property type="match status" value="1"/>
</dbReference>
<evidence type="ECO:0000313" key="6">
    <source>
        <dbReference type="EMBL" id="CAG8616839.1"/>
    </source>
</evidence>
<keyword evidence="3" id="KW-0418">Kinase</keyword>
<dbReference type="InterPro" id="IPR001263">
    <property type="entry name" value="PI3K_accessory_dom"/>
</dbReference>
<dbReference type="InterPro" id="IPR000403">
    <property type="entry name" value="PI3/4_kinase_cat_dom"/>
</dbReference>
<dbReference type="GO" id="GO:0000045">
    <property type="term" value="P:autophagosome assembly"/>
    <property type="evidence" value="ECO:0007669"/>
    <property type="project" value="TreeGrafter"/>
</dbReference>
<reference evidence="6" key="1">
    <citation type="submission" date="2021-06" db="EMBL/GenBank/DDBJ databases">
        <authorList>
            <person name="Kallberg Y."/>
            <person name="Tangrot J."/>
            <person name="Rosling A."/>
        </authorList>
    </citation>
    <scope>NUCLEOTIDE SEQUENCE</scope>
    <source>
        <strain evidence="6">IN212</strain>
    </source>
</reference>
<dbReference type="InterPro" id="IPR042236">
    <property type="entry name" value="PI3K_accessory_sf"/>
</dbReference>
<feature type="non-terminal residue" evidence="6">
    <location>
        <position position="1"/>
    </location>
</feature>
<sequence>RKIDPTDLKKPTSQICAALINKMPLVPAPPPARYTYLYRDLPVTSQLALTVWDVYGPRKVVPVGGTTFRLFGKHNTLRKGKHKLYLWPDVEADGCVRTTTPSKVGDKTEMDRLEKPPVVNNGHGQINTVTTSSDPNIILIVDPEISRENPVEAKHRRLVRSHRNGPFDRDMKPNAKIRDELNGILKYPPTQPLTSEEKDLLWKFRFYLTREKKVKQAVELLPQWADIDLDDALELLGANFENRSVRGYAVSQLKKADDEIPTGLDRRDILRRQGELVVALSSISKEIRMMKEARPKKIERLRAIISDPKNGLLQFPPLPLPLDARVEVTGIIPDLKLTPYKVLPTGSDHGVMQFITSSSLANVLSEYNGSLLQFLKAHHPEEKAVGTYGVSPAVMDTYVKNPKPFPPPMKLCKEMVEAMGGANSIHYQRFKSYCYIAFNILRKSANLILNLLALMVDANITDIKIEPDKAVWK</sequence>
<dbReference type="GO" id="GO:0005777">
    <property type="term" value="C:peroxisome"/>
    <property type="evidence" value="ECO:0007669"/>
    <property type="project" value="TreeGrafter"/>
</dbReference>
<gene>
    <name evidence="6" type="ORF">RFULGI_LOCUS7204</name>
</gene>
<dbReference type="PROSITE" id="PS50290">
    <property type="entry name" value="PI3_4_KINASE_3"/>
    <property type="match status" value="1"/>
</dbReference>
<evidence type="ECO:0000256" key="1">
    <source>
        <dbReference type="ARBA" id="ARBA00006209"/>
    </source>
</evidence>
<dbReference type="GO" id="GO:0005768">
    <property type="term" value="C:endosome"/>
    <property type="evidence" value="ECO:0007669"/>
    <property type="project" value="TreeGrafter"/>
</dbReference>
<dbReference type="GO" id="GO:0016303">
    <property type="term" value="F:1-phosphatidylinositol-3-kinase activity"/>
    <property type="evidence" value="ECO:0007669"/>
    <property type="project" value="TreeGrafter"/>
</dbReference>
<evidence type="ECO:0000256" key="2">
    <source>
        <dbReference type="ARBA" id="ARBA00022679"/>
    </source>
</evidence>
<dbReference type="Gene3D" id="2.60.40.150">
    <property type="entry name" value="C2 domain"/>
    <property type="match status" value="1"/>
</dbReference>
<dbReference type="OrthoDB" id="67688at2759"/>
<dbReference type="PANTHER" id="PTHR10048">
    <property type="entry name" value="PHOSPHATIDYLINOSITOL KINASE"/>
    <property type="match status" value="1"/>
</dbReference>
<dbReference type="Proteomes" id="UP000789396">
    <property type="component" value="Unassembled WGS sequence"/>
</dbReference>
<dbReference type="Gene3D" id="1.10.1070.11">
    <property type="entry name" value="Phosphatidylinositol 3-/4-kinase, catalytic domain"/>
    <property type="match status" value="1"/>
</dbReference>
<feature type="domain" description="PI3K/PI4K catalytic" evidence="4">
    <location>
        <begin position="401"/>
        <end position="473"/>
    </location>
</feature>
<feature type="domain" description="C2 PI3K-type" evidence="5">
    <location>
        <begin position="1"/>
        <end position="121"/>
    </location>
</feature>
<dbReference type="InterPro" id="IPR036940">
    <property type="entry name" value="PI3/4_kinase_cat_sf"/>
</dbReference>
<dbReference type="GO" id="GO:0048015">
    <property type="term" value="P:phosphatidylinositol-mediated signaling"/>
    <property type="evidence" value="ECO:0007669"/>
    <property type="project" value="TreeGrafter"/>
</dbReference>
<dbReference type="Gene3D" id="1.25.40.70">
    <property type="entry name" value="Phosphatidylinositol 3-kinase, accessory domain (PIK)"/>
    <property type="match status" value="1"/>
</dbReference>
<organism evidence="6 7">
    <name type="scientific">Racocetra fulgida</name>
    <dbReference type="NCBI Taxonomy" id="60492"/>
    <lineage>
        <taxon>Eukaryota</taxon>
        <taxon>Fungi</taxon>
        <taxon>Fungi incertae sedis</taxon>
        <taxon>Mucoromycota</taxon>
        <taxon>Glomeromycotina</taxon>
        <taxon>Glomeromycetes</taxon>
        <taxon>Diversisporales</taxon>
        <taxon>Gigasporaceae</taxon>
        <taxon>Racocetra</taxon>
    </lineage>
</organism>
<dbReference type="GO" id="GO:0000407">
    <property type="term" value="C:phagophore assembly site"/>
    <property type="evidence" value="ECO:0007669"/>
    <property type="project" value="TreeGrafter"/>
</dbReference>
<protein>
    <submittedName>
        <fullName evidence="6">14890_t:CDS:1</fullName>
    </submittedName>
</protein>
<keyword evidence="7" id="KW-1185">Reference proteome</keyword>
<evidence type="ECO:0000259" key="5">
    <source>
        <dbReference type="PROSITE" id="PS51547"/>
    </source>
</evidence>
<dbReference type="InterPro" id="IPR011009">
    <property type="entry name" value="Kinase-like_dom_sf"/>
</dbReference>
<dbReference type="SUPFAM" id="SSF56112">
    <property type="entry name" value="Protein kinase-like (PK-like)"/>
    <property type="match status" value="1"/>
</dbReference>
<name>A0A9N9CZI6_9GLOM</name>
<evidence type="ECO:0000256" key="3">
    <source>
        <dbReference type="ARBA" id="ARBA00022777"/>
    </source>
</evidence>
<dbReference type="GO" id="GO:0034271">
    <property type="term" value="C:phosphatidylinositol 3-kinase complex, class III, type I"/>
    <property type="evidence" value="ECO:0007669"/>
    <property type="project" value="TreeGrafter"/>
</dbReference>
<dbReference type="Pfam" id="PF00792">
    <property type="entry name" value="PI3K_C2"/>
    <property type="match status" value="1"/>
</dbReference>
<evidence type="ECO:0000313" key="7">
    <source>
        <dbReference type="Proteomes" id="UP000789396"/>
    </source>
</evidence>
<dbReference type="EMBL" id="CAJVPZ010010159">
    <property type="protein sequence ID" value="CAG8616839.1"/>
    <property type="molecule type" value="Genomic_DNA"/>
</dbReference>
<dbReference type="PROSITE" id="PS51547">
    <property type="entry name" value="C2_PI3K"/>
    <property type="match status" value="1"/>
</dbReference>
<feature type="non-terminal residue" evidence="6">
    <location>
        <position position="473"/>
    </location>
</feature>
<dbReference type="SUPFAM" id="SSF49562">
    <property type="entry name" value="C2 domain (Calcium/lipid-binding domain, CaLB)"/>
    <property type="match status" value="1"/>
</dbReference>
<dbReference type="AlphaFoldDB" id="A0A9N9CZI6"/>
<dbReference type="InterPro" id="IPR035892">
    <property type="entry name" value="C2_domain_sf"/>
</dbReference>
<keyword evidence="2" id="KW-0808">Transferase</keyword>
<dbReference type="SMART" id="SM00146">
    <property type="entry name" value="PI3Kc"/>
    <property type="match status" value="1"/>
</dbReference>
<dbReference type="PANTHER" id="PTHR10048:SF7">
    <property type="entry name" value="PHOSPHATIDYLINOSITOL 3-KINASE CATALYTIC SUBUNIT TYPE 3"/>
    <property type="match status" value="1"/>
</dbReference>
<dbReference type="SMART" id="SM00145">
    <property type="entry name" value="PI3Ka"/>
    <property type="match status" value="1"/>
</dbReference>
<proteinExistence type="inferred from homology"/>
<dbReference type="GO" id="GO:0034272">
    <property type="term" value="C:phosphatidylinositol 3-kinase complex, class III, type II"/>
    <property type="evidence" value="ECO:0007669"/>
    <property type="project" value="TreeGrafter"/>
</dbReference>
<dbReference type="Gene3D" id="3.30.1010.10">
    <property type="entry name" value="Phosphatidylinositol 3-kinase Catalytic Subunit, Chain A, domain 4"/>
    <property type="match status" value="1"/>
</dbReference>
<accession>A0A9N9CZI6</accession>
<dbReference type="GO" id="GO:0006897">
    <property type="term" value="P:endocytosis"/>
    <property type="evidence" value="ECO:0007669"/>
    <property type="project" value="TreeGrafter"/>
</dbReference>